<keyword evidence="2" id="KW-1133">Transmembrane helix</keyword>
<feature type="region of interest" description="Disordered" evidence="1">
    <location>
        <begin position="1"/>
        <end position="21"/>
    </location>
</feature>
<comment type="caution">
    <text evidence="3">The sequence shown here is derived from an EMBL/GenBank/DDBJ whole genome shotgun (WGS) entry which is preliminary data.</text>
</comment>
<feature type="transmembrane region" description="Helical" evidence="2">
    <location>
        <begin position="49"/>
        <end position="67"/>
    </location>
</feature>
<dbReference type="RefSeq" id="WP_165644511.1">
    <property type="nucleotide sequence ID" value="NZ_BSPM01000007.1"/>
</dbReference>
<evidence type="ECO:0000313" key="3">
    <source>
        <dbReference type="EMBL" id="TDP82512.1"/>
    </source>
</evidence>
<accession>A0A4R6R981</accession>
<name>A0A4R6R981_9HYPH</name>
<dbReference type="AlphaFoldDB" id="A0A4R6R981"/>
<reference evidence="3 4" key="1">
    <citation type="submission" date="2019-03" db="EMBL/GenBank/DDBJ databases">
        <title>Genomic Encyclopedia of Type Strains, Phase IV (KMG-IV): sequencing the most valuable type-strain genomes for metagenomic binning, comparative biology and taxonomic classification.</title>
        <authorList>
            <person name="Goeker M."/>
        </authorList>
    </citation>
    <scope>NUCLEOTIDE SEQUENCE [LARGE SCALE GENOMIC DNA]</scope>
    <source>
        <strain evidence="3 4">DSM 102969</strain>
    </source>
</reference>
<sequence>MTGPLPTDDRAPAPPPARRTSPRQIAEGLATFLIAAGFLMLFQPFSLTLYGWSFVTMLAGTALFVVGSKFPG</sequence>
<organism evidence="3 4">
    <name type="scientific">Oharaeibacter diazotrophicus</name>
    <dbReference type="NCBI Taxonomy" id="1920512"/>
    <lineage>
        <taxon>Bacteria</taxon>
        <taxon>Pseudomonadati</taxon>
        <taxon>Pseudomonadota</taxon>
        <taxon>Alphaproteobacteria</taxon>
        <taxon>Hyphomicrobiales</taxon>
        <taxon>Pleomorphomonadaceae</taxon>
        <taxon>Oharaeibacter</taxon>
    </lineage>
</organism>
<feature type="transmembrane region" description="Helical" evidence="2">
    <location>
        <begin position="25"/>
        <end position="43"/>
    </location>
</feature>
<keyword evidence="2" id="KW-0472">Membrane</keyword>
<evidence type="ECO:0000256" key="1">
    <source>
        <dbReference type="SAM" id="MobiDB-lite"/>
    </source>
</evidence>
<gene>
    <name evidence="3" type="ORF">EDD54_3781</name>
</gene>
<keyword evidence="2" id="KW-0812">Transmembrane</keyword>
<evidence type="ECO:0000313" key="4">
    <source>
        <dbReference type="Proteomes" id="UP000294547"/>
    </source>
</evidence>
<dbReference type="EMBL" id="SNXY01000010">
    <property type="protein sequence ID" value="TDP82512.1"/>
    <property type="molecule type" value="Genomic_DNA"/>
</dbReference>
<proteinExistence type="predicted"/>
<keyword evidence="4" id="KW-1185">Reference proteome</keyword>
<protein>
    <submittedName>
        <fullName evidence="3">Uncharacterized protein</fullName>
    </submittedName>
</protein>
<dbReference type="Proteomes" id="UP000294547">
    <property type="component" value="Unassembled WGS sequence"/>
</dbReference>
<evidence type="ECO:0000256" key="2">
    <source>
        <dbReference type="SAM" id="Phobius"/>
    </source>
</evidence>